<dbReference type="AlphaFoldDB" id="A0A4R6IVF5"/>
<dbReference type="GO" id="GO:0033389">
    <property type="term" value="P:putrescine biosynthetic process from arginine, via agmatine"/>
    <property type="evidence" value="ECO:0007669"/>
    <property type="project" value="TreeGrafter"/>
</dbReference>
<organism evidence="4 5">
    <name type="scientific">Sediminibacterium goheungense</name>
    <dbReference type="NCBI Taxonomy" id="1086393"/>
    <lineage>
        <taxon>Bacteria</taxon>
        <taxon>Pseudomonadati</taxon>
        <taxon>Bacteroidota</taxon>
        <taxon>Chitinophagia</taxon>
        <taxon>Chitinophagales</taxon>
        <taxon>Chitinophagaceae</taxon>
        <taxon>Sediminibacterium</taxon>
    </lineage>
</organism>
<dbReference type="CDD" id="cd09988">
    <property type="entry name" value="Formimidoylglutamase"/>
    <property type="match status" value="1"/>
</dbReference>
<dbReference type="PROSITE" id="PS51409">
    <property type="entry name" value="ARGINASE_2"/>
    <property type="match status" value="1"/>
</dbReference>
<evidence type="ECO:0000256" key="3">
    <source>
        <dbReference type="PROSITE-ProRule" id="PRU00742"/>
    </source>
</evidence>
<name>A0A4R6IVF5_9BACT</name>
<keyword evidence="2" id="KW-0378">Hydrolase</keyword>
<keyword evidence="1" id="KW-0479">Metal-binding</keyword>
<sequence>MNVIDLKKIGMSLQTIIDFLEPVNIALISNDEGFKDTQLGKHISVYDEEFPDIDHADIVLIGCGETRGSGIQFVNTDGPDAVRSEFYKLYHWHTEVAVADLGNVKCGATMQDSYAALRMVVHELLLLGKKVLIIGGSHDVTTAQYQAHTIDGKIIDAVCVDARIDMDMDSVLPADNFLVEMFTGMPNHLKHYNHIGFQSYFMHPQMLETIDKLRFDCFRVGKVKEDISEMEPAIRNSELFSFDIAAIQHAHAPANHVTPNGFNGEEACTLMQYAGMSHTCSTIGIYGYIPQKDIHALTAKQISHMIWYVMDGIQKGKQEASLEDRNSFNEFTMAFAEVETVFLQSKKTGRWWMQLHDGKYVACSYRDYHIASNNDIPERWLRAAERI</sequence>
<dbReference type="Pfam" id="PF00491">
    <property type="entry name" value="Arginase"/>
    <property type="match status" value="1"/>
</dbReference>
<proteinExistence type="inferred from homology"/>
<reference evidence="4 5" key="1">
    <citation type="submission" date="2019-03" db="EMBL/GenBank/DDBJ databases">
        <title>Genomic Encyclopedia of Archaeal and Bacterial Type Strains, Phase II (KMG-II): from individual species to whole genera.</title>
        <authorList>
            <person name="Goeker M."/>
        </authorList>
    </citation>
    <scope>NUCLEOTIDE SEQUENCE [LARGE SCALE GENOMIC DNA]</scope>
    <source>
        <strain evidence="4 5">DSM 28323</strain>
    </source>
</reference>
<dbReference type="GO" id="GO:0046872">
    <property type="term" value="F:metal ion binding"/>
    <property type="evidence" value="ECO:0007669"/>
    <property type="project" value="UniProtKB-KW"/>
</dbReference>
<keyword evidence="5" id="KW-1185">Reference proteome</keyword>
<evidence type="ECO:0000256" key="1">
    <source>
        <dbReference type="ARBA" id="ARBA00022723"/>
    </source>
</evidence>
<dbReference type="Gene3D" id="3.40.800.10">
    <property type="entry name" value="Ureohydrolase domain"/>
    <property type="match status" value="1"/>
</dbReference>
<comment type="similarity">
    <text evidence="3">Belongs to the arginase family.</text>
</comment>
<protein>
    <submittedName>
        <fullName evidence="4">Arginase family enzyme</fullName>
    </submittedName>
</protein>
<dbReference type="GO" id="GO:0008783">
    <property type="term" value="F:agmatinase activity"/>
    <property type="evidence" value="ECO:0007669"/>
    <property type="project" value="TreeGrafter"/>
</dbReference>
<dbReference type="Proteomes" id="UP000295741">
    <property type="component" value="Unassembled WGS sequence"/>
</dbReference>
<dbReference type="InterPro" id="IPR023696">
    <property type="entry name" value="Ureohydrolase_dom_sf"/>
</dbReference>
<dbReference type="PANTHER" id="PTHR11358:SF26">
    <property type="entry name" value="GUANIDINO ACID HYDROLASE, MITOCHONDRIAL"/>
    <property type="match status" value="1"/>
</dbReference>
<evidence type="ECO:0000256" key="2">
    <source>
        <dbReference type="ARBA" id="ARBA00022801"/>
    </source>
</evidence>
<evidence type="ECO:0000313" key="4">
    <source>
        <dbReference type="EMBL" id="TDO26620.1"/>
    </source>
</evidence>
<dbReference type="InterPro" id="IPR006035">
    <property type="entry name" value="Ureohydrolase"/>
</dbReference>
<accession>A0A4R6IVF5</accession>
<dbReference type="SUPFAM" id="SSF52768">
    <property type="entry name" value="Arginase/deacetylase"/>
    <property type="match status" value="1"/>
</dbReference>
<dbReference type="PANTHER" id="PTHR11358">
    <property type="entry name" value="ARGINASE/AGMATINASE"/>
    <property type="match status" value="1"/>
</dbReference>
<comment type="caution">
    <text evidence="4">The sequence shown here is derived from an EMBL/GenBank/DDBJ whole genome shotgun (WGS) entry which is preliminary data.</text>
</comment>
<evidence type="ECO:0000313" key="5">
    <source>
        <dbReference type="Proteomes" id="UP000295741"/>
    </source>
</evidence>
<dbReference type="EMBL" id="SNWP01000011">
    <property type="protein sequence ID" value="TDO26620.1"/>
    <property type="molecule type" value="Genomic_DNA"/>
</dbReference>
<gene>
    <name evidence="4" type="ORF">BC659_1928</name>
</gene>